<dbReference type="GO" id="GO:0000155">
    <property type="term" value="F:phosphorelay sensor kinase activity"/>
    <property type="evidence" value="ECO:0007669"/>
    <property type="project" value="TreeGrafter"/>
</dbReference>
<protein>
    <submittedName>
        <fullName evidence="1">Histidine kinase</fullName>
    </submittedName>
</protein>
<dbReference type="GO" id="GO:0005886">
    <property type="term" value="C:plasma membrane"/>
    <property type="evidence" value="ECO:0007669"/>
    <property type="project" value="TreeGrafter"/>
</dbReference>
<dbReference type="AlphaFoldDB" id="A0A5D4RFH4"/>
<reference evidence="1 2" key="1">
    <citation type="submission" date="2019-08" db="EMBL/GenBank/DDBJ databases">
        <title>Bacillus genomes from the desert of Cuatro Cienegas, Coahuila.</title>
        <authorList>
            <person name="Olmedo-Alvarez G."/>
        </authorList>
    </citation>
    <scope>NUCLEOTIDE SEQUENCE [LARGE SCALE GENOMIC DNA]</scope>
    <source>
        <strain evidence="1 2">CH446_14T</strain>
    </source>
</reference>
<proteinExistence type="predicted"/>
<dbReference type="InterPro" id="IPR052023">
    <property type="entry name" value="Histidine_kinase_KdpD"/>
</dbReference>
<organism evidence="1 2">
    <name type="scientific">Bacillus infantis</name>
    <dbReference type="NCBI Taxonomy" id="324767"/>
    <lineage>
        <taxon>Bacteria</taxon>
        <taxon>Bacillati</taxon>
        <taxon>Bacillota</taxon>
        <taxon>Bacilli</taxon>
        <taxon>Bacillales</taxon>
        <taxon>Bacillaceae</taxon>
        <taxon>Bacillus</taxon>
    </lineage>
</organism>
<dbReference type="EMBL" id="VTER01000003">
    <property type="protein sequence ID" value="TYS50155.1"/>
    <property type="molecule type" value="Genomic_DNA"/>
</dbReference>
<keyword evidence="1" id="KW-0808">Transferase</keyword>
<comment type="caution">
    <text evidence="1">The sequence shown here is derived from an EMBL/GenBank/DDBJ whole genome shotgun (WGS) entry which is preliminary data.</text>
</comment>
<dbReference type="InterPro" id="IPR014729">
    <property type="entry name" value="Rossmann-like_a/b/a_fold"/>
</dbReference>
<gene>
    <name evidence="1" type="ORF">FZD51_06270</name>
</gene>
<evidence type="ECO:0000313" key="2">
    <source>
        <dbReference type="Proteomes" id="UP000322139"/>
    </source>
</evidence>
<dbReference type="Gene3D" id="3.40.50.620">
    <property type="entry name" value="HUPs"/>
    <property type="match status" value="1"/>
</dbReference>
<dbReference type="PANTHER" id="PTHR45569">
    <property type="entry name" value="SENSOR PROTEIN KDPD"/>
    <property type="match status" value="1"/>
</dbReference>
<name>A0A5D4RFH4_9BACI</name>
<sequence>MLETILVCVSSPQHAETLIQRGKLLADAFKGKCYVLSVLPGQEKDLEFNQIQTKMLFESLAEKYGLPAIQKYKNGQKVSDLIAETVREKSATQIVMAHAVQSKWEMVVKHSLVNHLFELLEGVDLHLVEVNRDVYDPAGEWDKGIEASLVKEEGGYRISFDDNGKEGTLGTFFRELSTDFSNGFFVAGDGHNQKVIKIHNGTAAAEAVEKD</sequence>
<dbReference type="SUPFAM" id="SSF52402">
    <property type="entry name" value="Adenine nucleotide alpha hydrolases-like"/>
    <property type="match status" value="1"/>
</dbReference>
<dbReference type="PANTHER" id="PTHR45569:SF1">
    <property type="entry name" value="SENSOR PROTEIN KDPD"/>
    <property type="match status" value="1"/>
</dbReference>
<dbReference type="Proteomes" id="UP000322139">
    <property type="component" value="Unassembled WGS sequence"/>
</dbReference>
<accession>A0A5D4RFH4</accession>
<evidence type="ECO:0000313" key="1">
    <source>
        <dbReference type="EMBL" id="TYS50155.1"/>
    </source>
</evidence>
<keyword evidence="1" id="KW-0418">Kinase</keyword>